<reference evidence="2" key="1">
    <citation type="submission" date="2008-12" db="EMBL/GenBank/DDBJ databases">
        <title>Annotation of Streptomyces ghanaensis ATCC 14672.</title>
        <authorList>
            <consortium name="The Broad Institute Genome Sequencing Platform"/>
            <consortium name="Broad Institute Microbial Sequencing Center"/>
            <person name="Fischbach M."/>
            <person name="Ward D."/>
            <person name="Young S."/>
            <person name="Kodira C.D."/>
            <person name="Zeng Q."/>
            <person name="Koehrsen M."/>
            <person name="Godfrey P."/>
            <person name="Alvarado L."/>
            <person name="Berlin A.M."/>
            <person name="Borenstein D."/>
            <person name="Chen Z."/>
            <person name="Engels R."/>
            <person name="Freedman E."/>
            <person name="Gellesch M."/>
            <person name="Goldberg J."/>
            <person name="Griggs A."/>
            <person name="Gujja S."/>
            <person name="Heiman D.I."/>
            <person name="Hepburn T.A."/>
            <person name="Howarth C."/>
            <person name="Jen D."/>
            <person name="Larson L."/>
            <person name="Lewis B."/>
            <person name="Mehta T."/>
            <person name="Park D."/>
            <person name="Pearson M."/>
            <person name="Roberts A."/>
            <person name="Saif S."/>
            <person name="Shea T.D."/>
            <person name="Shenoy N."/>
            <person name="Sisk P."/>
            <person name="Stolte C."/>
            <person name="Sykes S.N."/>
            <person name="Walk T."/>
            <person name="White J."/>
            <person name="Yandava C."/>
            <person name="Straight P."/>
            <person name="Clardy J."/>
            <person name="Hung D."/>
            <person name="Kolter R."/>
            <person name="Mekalanos J."/>
            <person name="Walker S."/>
            <person name="Walsh C.T."/>
            <person name="Wieland B.L.C."/>
            <person name="Ilzarbe M."/>
            <person name="Galagan J."/>
            <person name="Nusbaum C."/>
            <person name="Birren B."/>
        </authorList>
    </citation>
    <scope>NUCLEOTIDE SEQUENCE [LARGE SCALE GENOMIC DNA]</scope>
    <source>
        <strain evidence="2">ATCC 14672 / DSM 40746 / JCM 4963 / KCTC 9882 / NRRL B-12104 / FH 1290</strain>
    </source>
</reference>
<sequence length="251" mass="28131">MCYERAMILKIERTDARTWRDAHLKELFSEGFPEFITADRLVKEYIGKVGEWFADLNLMLVDDRDVPVASGWGVPIRWDGLPESLPTGYTQALVRAVEGCEQGIEPNTLVICGAIVTPSLKGRGLAGETLKALRQTAGQAGWDRVVAPVRPTMKARYPLTPIENFMRWSREDGMALDPWIRTHQRLGAKILLAAPASQTMTGTVAEWERWTGMAFPESGDYVIPEGLSLLRISRSADEGVYQEPNVWMQHS</sequence>
<dbReference type="Proteomes" id="UP000003824">
    <property type="component" value="Unassembled WGS sequence"/>
</dbReference>
<dbReference type="SUPFAM" id="SSF55729">
    <property type="entry name" value="Acyl-CoA N-acyltransferases (Nat)"/>
    <property type="match status" value="1"/>
</dbReference>
<dbReference type="EMBL" id="DS999641">
    <property type="protein sequence ID" value="EFE71895.2"/>
    <property type="molecule type" value="Genomic_DNA"/>
</dbReference>
<gene>
    <name evidence="1" type="ORF">SSFG_07131</name>
</gene>
<name>D6A769_STRV1</name>
<evidence type="ECO:0000313" key="1">
    <source>
        <dbReference type="EMBL" id="EFE71895.2"/>
    </source>
</evidence>
<dbReference type="Gene3D" id="3.40.630.30">
    <property type="match status" value="1"/>
</dbReference>
<dbReference type="eggNOG" id="COG0456">
    <property type="taxonomic scope" value="Bacteria"/>
</dbReference>
<proteinExistence type="predicted"/>
<evidence type="ECO:0000313" key="2">
    <source>
        <dbReference type="Proteomes" id="UP000003824"/>
    </source>
</evidence>
<organism evidence="1 2">
    <name type="scientific">Streptomyces viridosporus (strain ATCC 14672 / DSM 40746 / JCM 4963 / KCTC 9882 / NRRL B-12104 / FH 1290)</name>
    <name type="common">Streptomyces ghanaensis</name>
    <dbReference type="NCBI Taxonomy" id="566461"/>
    <lineage>
        <taxon>Bacteria</taxon>
        <taxon>Bacillati</taxon>
        <taxon>Actinomycetota</taxon>
        <taxon>Actinomycetes</taxon>
        <taxon>Kitasatosporales</taxon>
        <taxon>Streptomycetaceae</taxon>
        <taxon>Streptomyces</taxon>
    </lineage>
</organism>
<evidence type="ECO:0008006" key="3">
    <source>
        <dbReference type="Google" id="ProtNLM"/>
    </source>
</evidence>
<accession>D6A769</accession>
<protein>
    <recommendedName>
        <fullName evidence="3">Transferase</fullName>
    </recommendedName>
</protein>
<dbReference type="AlphaFoldDB" id="D6A769"/>
<dbReference type="InterPro" id="IPR016181">
    <property type="entry name" value="Acyl_CoA_acyltransferase"/>
</dbReference>